<dbReference type="AlphaFoldDB" id="A0A4Q4ZK27"/>
<dbReference type="GO" id="GO:0005829">
    <property type="term" value="C:cytosol"/>
    <property type="evidence" value="ECO:0007669"/>
    <property type="project" value="TreeGrafter"/>
</dbReference>
<gene>
    <name evidence="1" type="ORF">EKO23_02055</name>
</gene>
<accession>A0A4Q4ZK27</accession>
<evidence type="ECO:0000313" key="1">
    <source>
        <dbReference type="EMBL" id="RYP88690.1"/>
    </source>
</evidence>
<dbReference type="InterPro" id="IPR036412">
    <property type="entry name" value="HAD-like_sf"/>
</dbReference>
<dbReference type="SUPFAM" id="SSF56784">
    <property type="entry name" value="HAD-like"/>
    <property type="match status" value="1"/>
</dbReference>
<proteinExistence type="predicted"/>
<dbReference type="GO" id="GO:0016791">
    <property type="term" value="F:phosphatase activity"/>
    <property type="evidence" value="ECO:0007669"/>
    <property type="project" value="TreeGrafter"/>
</dbReference>
<protein>
    <submittedName>
        <fullName evidence="1">HAD family phosphatase</fullName>
    </submittedName>
</protein>
<dbReference type="OrthoDB" id="3180855at2"/>
<reference evidence="1 2" key="1">
    <citation type="submission" date="2019-01" db="EMBL/GenBank/DDBJ databases">
        <title>Nocardioides guangzhouensis sp. nov., an actinobacterium isolated from soil.</title>
        <authorList>
            <person name="Fu Y."/>
            <person name="Cai Y."/>
            <person name="Lin Z."/>
            <person name="Chen P."/>
        </authorList>
    </citation>
    <scope>NUCLEOTIDE SEQUENCE [LARGE SCALE GENOMIC DNA]</scope>
    <source>
        <strain evidence="1 2">130</strain>
    </source>
</reference>
<dbReference type="GO" id="GO:0000287">
    <property type="term" value="F:magnesium ion binding"/>
    <property type="evidence" value="ECO:0007669"/>
    <property type="project" value="TreeGrafter"/>
</dbReference>
<dbReference type="NCBIfam" id="TIGR01484">
    <property type="entry name" value="HAD-SF-IIB"/>
    <property type="match status" value="1"/>
</dbReference>
<dbReference type="RefSeq" id="WP_134713567.1">
    <property type="nucleotide sequence ID" value="NZ_SDKM01000002.1"/>
</dbReference>
<dbReference type="Gene3D" id="3.30.1240.10">
    <property type="match status" value="1"/>
</dbReference>
<dbReference type="PANTHER" id="PTHR10000:SF8">
    <property type="entry name" value="HAD SUPERFAMILY HYDROLASE-LIKE, TYPE 3"/>
    <property type="match status" value="1"/>
</dbReference>
<dbReference type="EMBL" id="SDKM01000002">
    <property type="protein sequence ID" value="RYP88690.1"/>
    <property type="molecule type" value="Genomic_DNA"/>
</dbReference>
<dbReference type="InterPro" id="IPR023214">
    <property type="entry name" value="HAD_sf"/>
</dbReference>
<dbReference type="Pfam" id="PF08282">
    <property type="entry name" value="Hydrolase_3"/>
    <property type="match status" value="1"/>
</dbReference>
<keyword evidence="2" id="KW-1185">Reference proteome</keyword>
<dbReference type="PANTHER" id="PTHR10000">
    <property type="entry name" value="PHOSPHOSERINE PHOSPHATASE"/>
    <property type="match status" value="1"/>
</dbReference>
<evidence type="ECO:0000313" key="2">
    <source>
        <dbReference type="Proteomes" id="UP000295198"/>
    </source>
</evidence>
<organism evidence="1 2">
    <name type="scientific">Nocardioides guangzhouensis</name>
    <dbReference type="NCBI Taxonomy" id="2497878"/>
    <lineage>
        <taxon>Bacteria</taxon>
        <taxon>Bacillati</taxon>
        <taxon>Actinomycetota</taxon>
        <taxon>Actinomycetes</taxon>
        <taxon>Propionibacteriales</taxon>
        <taxon>Nocardioidaceae</taxon>
        <taxon>Nocardioides</taxon>
    </lineage>
</organism>
<sequence>MSTPRLVATDLDGTLLRSDGTVSVRTRAAVEALEERGVPVVFVTARPLRWMDDFWPMVGDHGLAVVSNGGIVFDVAGHRVRELHGIDPADGLLLAEAIYRHVPGASIAIETVDGIRCDPAYDDAAHPVPAGTPTGPLEDVWTDPAAKVLVRNDAMEPAAFRDAVFAAAGHLAEVTWTMDGLVEINAPGVTKGSALVGICGSLDVLAADVIAFGDMPNDVPMLAWAGRSYAMGNAHPDVVATAGDRAPRNDEDGVAAVLERVFGL</sequence>
<name>A0A4Q4ZK27_9ACTN</name>
<dbReference type="InterPro" id="IPR006379">
    <property type="entry name" value="HAD-SF_hydro_IIB"/>
</dbReference>
<dbReference type="Proteomes" id="UP000295198">
    <property type="component" value="Unassembled WGS sequence"/>
</dbReference>
<comment type="caution">
    <text evidence="1">The sequence shown here is derived from an EMBL/GenBank/DDBJ whole genome shotgun (WGS) entry which is preliminary data.</text>
</comment>
<dbReference type="Gene3D" id="3.40.50.1000">
    <property type="entry name" value="HAD superfamily/HAD-like"/>
    <property type="match status" value="1"/>
</dbReference>